<keyword evidence="7" id="KW-1185">Reference proteome</keyword>
<dbReference type="InterPro" id="IPR011990">
    <property type="entry name" value="TPR-like_helical_dom_sf"/>
</dbReference>
<keyword evidence="2" id="KW-0472">Membrane</keyword>
<dbReference type="SUPFAM" id="SSF48452">
    <property type="entry name" value="TPR-like"/>
    <property type="match status" value="1"/>
</dbReference>
<keyword evidence="4" id="KW-0802">TPR repeat</keyword>
<protein>
    <submittedName>
        <fullName evidence="6">Outer membrane assembly lipoprotein YfiO</fullName>
    </submittedName>
</protein>
<organism evidence="6 7">
    <name type="scientific">Cellulophaga geojensis KL-A</name>
    <dbReference type="NCBI Taxonomy" id="1328323"/>
    <lineage>
        <taxon>Bacteria</taxon>
        <taxon>Pseudomonadati</taxon>
        <taxon>Bacteroidota</taxon>
        <taxon>Flavobacteriia</taxon>
        <taxon>Flavobacteriales</taxon>
        <taxon>Flavobacteriaceae</taxon>
        <taxon>Cellulophaga</taxon>
    </lineage>
</organism>
<evidence type="ECO:0000256" key="4">
    <source>
        <dbReference type="PROSITE-ProRule" id="PRU00339"/>
    </source>
</evidence>
<dbReference type="Gene3D" id="1.25.40.10">
    <property type="entry name" value="Tetratricopeptide repeat domain"/>
    <property type="match status" value="1"/>
</dbReference>
<keyword evidence="1" id="KW-0732">Signal</keyword>
<dbReference type="PROSITE" id="PS51257">
    <property type="entry name" value="PROKAR_LIPOPROTEIN"/>
    <property type="match status" value="1"/>
</dbReference>
<sequence length="270" mass="31449">MKKLLPLLLLVLILGSCSEYQKVLKNQDVKAKYEMAEKFYDEGDFKRANRLLEQIASKYIGKPQGERVMFFFANSYYQIGQYNDAGYQFERFVKAYPRSEKMQEASFLGAKSYSYLSRKYSLDQTDTDKALLKIQNFINTYPDSEYLPEANEIAASLTRKKEKKALEIAKQFTKLGEFYDLEYSISAIKALENFMLDNPGTIYKEEALYYKTLAAYNLAINSHPNKKEERLKNANEAYGKLIKTFPETEFAKKANNMKEKIDKELQNYSK</sequence>
<dbReference type="Proteomes" id="UP000019275">
    <property type="component" value="Unassembled WGS sequence"/>
</dbReference>
<feature type="repeat" description="TPR" evidence="4">
    <location>
        <begin position="66"/>
        <end position="99"/>
    </location>
</feature>
<gene>
    <name evidence="6" type="ORF">KLA_09204</name>
</gene>
<dbReference type="EMBL" id="ARZX01000010">
    <property type="protein sequence ID" value="EWH13511.1"/>
    <property type="molecule type" value="Genomic_DNA"/>
</dbReference>
<accession>A0ABP3B7P7</accession>
<feature type="domain" description="Outer membrane lipoprotein BamD-like" evidence="5">
    <location>
        <begin position="179"/>
        <end position="266"/>
    </location>
</feature>
<evidence type="ECO:0000313" key="7">
    <source>
        <dbReference type="Proteomes" id="UP000019275"/>
    </source>
</evidence>
<keyword evidence="3" id="KW-0998">Cell outer membrane</keyword>
<proteinExistence type="predicted"/>
<dbReference type="NCBIfam" id="TIGR03302">
    <property type="entry name" value="OM_YfiO"/>
    <property type="match status" value="1"/>
</dbReference>
<dbReference type="InterPro" id="IPR017689">
    <property type="entry name" value="BamD"/>
</dbReference>
<evidence type="ECO:0000256" key="2">
    <source>
        <dbReference type="ARBA" id="ARBA00023136"/>
    </source>
</evidence>
<dbReference type="Pfam" id="PF13525">
    <property type="entry name" value="YfiO"/>
    <property type="match status" value="2"/>
</dbReference>
<keyword evidence="6" id="KW-0449">Lipoprotein</keyword>
<evidence type="ECO:0000256" key="3">
    <source>
        <dbReference type="ARBA" id="ARBA00023237"/>
    </source>
</evidence>
<dbReference type="InterPro" id="IPR019734">
    <property type="entry name" value="TPR_rpt"/>
</dbReference>
<comment type="caution">
    <text evidence="6">The sequence shown here is derived from an EMBL/GenBank/DDBJ whole genome shotgun (WGS) entry which is preliminary data.</text>
</comment>
<evidence type="ECO:0000259" key="5">
    <source>
        <dbReference type="Pfam" id="PF13525"/>
    </source>
</evidence>
<reference evidence="6 7" key="1">
    <citation type="journal article" date="2014" name="Genome Announc.">
        <title>Draft Genome Sequence of the Carrageenan-Degrading Bacterium Cellulophaga sp. Strain KL-A, Isolated from Decaying Marine Algae.</title>
        <authorList>
            <person name="Shan D."/>
            <person name="Ying J."/>
            <person name="Li X."/>
            <person name="Gao Z."/>
            <person name="Wei G."/>
            <person name="Shao Z."/>
        </authorList>
    </citation>
    <scope>NUCLEOTIDE SEQUENCE [LARGE SCALE GENOMIC DNA]</scope>
    <source>
        <strain evidence="6 7">KL-A</strain>
    </source>
</reference>
<evidence type="ECO:0000313" key="6">
    <source>
        <dbReference type="EMBL" id="EWH13511.1"/>
    </source>
</evidence>
<dbReference type="RefSeq" id="WP_013622852.1">
    <property type="nucleotide sequence ID" value="NZ_ARZX01000010.1"/>
</dbReference>
<feature type="domain" description="Outer membrane lipoprotein BamD-like" evidence="5">
    <location>
        <begin position="27"/>
        <end position="178"/>
    </location>
</feature>
<name>A0ABP3B7P7_9FLAO</name>
<dbReference type="InterPro" id="IPR039565">
    <property type="entry name" value="BamD-like"/>
</dbReference>
<dbReference type="PROSITE" id="PS50005">
    <property type="entry name" value="TPR"/>
    <property type="match status" value="1"/>
</dbReference>
<evidence type="ECO:0000256" key="1">
    <source>
        <dbReference type="ARBA" id="ARBA00022729"/>
    </source>
</evidence>